<sequence length="107" mass="12400">MAFGDTEKSYCIDRNDCATQVQLSFRTRHGKEAPSKKVIKKWLHQFLTTVINGHRKRPDVYEFLMNALGMYGSVFDIALRSPCAHPHYHCEVGDYLNLALLQLWLDE</sequence>
<evidence type="ECO:0000313" key="2">
    <source>
        <dbReference type="Proteomes" id="UP001148838"/>
    </source>
</evidence>
<evidence type="ECO:0000313" key="1">
    <source>
        <dbReference type="EMBL" id="KAJ4432953.1"/>
    </source>
</evidence>
<protein>
    <submittedName>
        <fullName evidence="1">Uncharacterized protein</fullName>
    </submittedName>
</protein>
<reference evidence="1 2" key="1">
    <citation type="journal article" date="2022" name="Allergy">
        <title>Genome assembly and annotation of Periplaneta americana reveal a comprehensive cockroach allergen profile.</title>
        <authorList>
            <person name="Wang L."/>
            <person name="Xiong Q."/>
            <person name="Saelim N."/>
            <person name="Wang L."/>
            <person name="Nong W."/>
            <person name="Wan A.T."/>
            <person name="Shi M."/>
            <person name="Liu X."/>
            <person name="Cao Q."/>
            <person name="Hui J.H.L."/>
            <person name="Sookrung N."/>
            <person name="Leung T.F."/>
            <person name="Tungtrongchitr A."/>
            <person name="Tsui S.K.W."/>
        </authorList>
    </citation>
    <scope>NUCLEOTIDE SEQUENCE [LARGE SCALE GENOMIC DNA]</scope>
    <source>
        <strain evidence="1">PWHHKU_190912</strain>
    </source>
</reference>
<proteinExistence type="predicted"/>
<gene>
    <name evidence="1" type="ORF">ANN_15210</name>
</gene>
<dbReference type="EMBL" id="JAJSOF020000027">
    <property type="protein sequence ID" value="KAJ4432953.1"/>
    <property type="molecule type" value="Genomic_DNA"/>
</dbReference>
<dbReference type="Proteomes" id="UP001148838">
    <property type="component" value="Unassembled WGS sequence"/>
</dbReference>
<keyword evidence="2" id="KW-1185">Reference proteome</keyword>
<comment type="caution">
    <text evidence="1">The sequence shown here is derived from an EMBL/GenBank/DDBJ whole genome shotgun (WGS) entry which is preliminary data.</text>
</comment>
<organism evidence="1 2">
    <name type="scientific">Periplaneta americana</name>
    <name type="common">American cockroach</name>
    <name type="synonym">Blatta americana</name>
    <dbReference type="NCBI Taxonomy" id="6978"/>
    <lineage>
        <taxon>Eukaryota</taxon>
        <taxon>Metazoa</taxon>
        <taxon>Ecdysozoa</taxon>
        <taxon>Arthropoda</taxon>
        <taxon>Hexapoda</taxon>
        <taxon>Insecta</taxon>
        <taxon>Pterygota</taxon>
        <taxon>Neoptera</taxon>
        <taxon>Polyneoptera</taxon>
        <taxon>Dictyoptera</taxon>
        <taxon>Blattodea</taxon>
        <taxon>Blattoidea</taxon>
        <taxon>Blattidae</taxon>
        <taxon>Blattinae</taxon>
        <taxon>Periplaneta</taxon>
    </lineage>
</organism>
<name>A0ABQ8SG71_PERAM</name>
<accession>A0ABQ8SG71</accession>